<feature type="compositionally biased region" description="Gly residues" evidence="1">
    <location>
        <begin position="206"/>
        <end position="215"/>
    </location>
</feature>
<evidence type="ECO:0000256" key="1">
    <source>
        <dbReference type="SAM" id="MobiDB-lite"/>
    </source>
</evidence>
<dbReference type="Proteomes" id="UP000178385">
    <property type="component" value="Unassembled WGS sequence"/>
</dbReference>
<accession>A0A1G1Y4S0</accession>
<organism evidence="2 3">
    <name type="scientific">Candidatus Buchananbacteria bacterium RIFCSPHIGHO2_01_FULL_47_11b</name>
    <dbReference type="NCBI Taxonomy" id="1797537"/>
    <lineage>
        <taxon>Bacteria</taxon>
        <taxon>Candidatus Buchananiibacteriota</taxon>
    </lineage>
</organism>
<comment type="caution">
    <text evidence="2">The sequence shown here is derived from an EMBL/GenBank/DDBJ whole genome shotgun (WGS) entry which is preliminary data.</text>
</comment>
<proteinExistence type="predicted"/>
<evidence type="ECO:0000313" key="3">
    <source>
        <dbReference type="Proteomes" id="UP000178385"/>
    </source>
</evidence>
<sequence>MVTKKPVNLDPTQYSVNTGTGLIHIDMQATIRVMKRSMSAARFAVRATDTAEVLLKGLLTAVANYVTQGKSDLDLIKLPPKELTEMGSRSSQMLNRGFTTGFDGSTIEIGDTQLEYRSFEDWGLQATVRVQNIEASREVMDAISRKSVAVTETETQAEAVKRIERLTALKLDPRWAAILEYVRPLVENFTSSFKIPEFNLSVGAGAAKGGGGNKGGGEDKTKGATEGGKT</sequence>
<dbReference type="EMBL" id="MHIG01000014">
    <property type="protein sequence ID" value="OGY47302.1"/>
    <property type="molecule type" value="Genomic_DNA"/>
</dbReference>
<protein>
    <submittedName>
        <fullName evidence="2">Uncharacterized protein</fullName>
    </submittedName>
</protein>
<feature type="compositionally biased region" description="Basic and acidic residues" evidence="1">
    <location>
        <begin position="216"/>
        <end position="230"/>
    </location>
</feature>
<name>A0A1G1Y4S0_9BACT</name>
<dbReference type="AlphaFoldDB" id="A0A1G1Y4S0"/>
<reference evidence="2 3" key="1">
    <citation type="journal article" date="2016" name="Nat. Commun.">
        <title>Thousands of microbial genomes shed light on interconnected biogeochemical processes in an aquifer system.</title>
        <authorList>
            <person name="Anantharaman K."/>
            <person name="Brown C.T."/>
            <person name="Hug L.A."/>
            <person name="Sharon I."/>
            <person name="Castelle C.J."/>
            <person name="Probst A.J."/>
            <person name="Thomas B.C."/>
            <person name="Singh A."/>
            <person name="Wilkins M.J."/>
            <person name="Karaoz U."/>
            <person name="Brodie E.L."/>
            <person name="Williams K.H."/>
            <person name="Hubbard S.S."/>
            <person name="Banfield J.F."/>
        </authorList>
    </citation>
    <scope>NUCLEOTIDE SEQUENCE [LARGE SCALE GENOMIC DNA]</scope>
</reference>
<feature type="region of interest" description="Disordered" evidence="1">
    <location>
        <begin position="205"/>
        <end position="230"/>
    </location>
</feature>
<gene>
    <name evidence="2" type="ORF">A2840_01645</name>
</gene>
<evidence type="ECO:0000313" key="2">
    <source>
        <dbReference type="EMBL" id="OGY47302.1"/>
    </source>
</evidence>